<evidence type="ECO:0000313" key="2">
    <source>
        <dbReference type="Proteomes" id="UP000187209"/>
    </source>
</evidence>
<dbReference type="Proteomes" id="UP000187209">
    <property type="component" value="Unassembled WGS sequence"/>
</dbReference>
<organism evidence="1 2">
    <name type="scientific">Stentor coeruleus</name>
    <dbReference type="NCBI Taxonomy" id="5963"/>
    <lineage>
        <taxon>Eukaryota</taxon>
        <taxon>Sar</taxon>
        <taxon>Alveolata</taxon>
        <taxon>Ciliophora</taxon>
        <taxon>Postciliodesmatophora</taxon>
        <taxon>Heterotrichea</taxon>
        <taxon>Heterotrichida</taxon>
        <taxon>Stentoridae</taxon>
        <taxon>Stentor</taxon>
    </lineage>
</organism>
<accession>A0A1R2B271</accession>
<keyword evidence="2" id="KW-1185">Reference proteome</keyword>
<protein>
    <submittedName>
        <fullName evidence="1">Uncharacterized protein</fullName>
    </submittedName>
</protein>
<dbReference type="AlphaFoldDB" id="A0A1R2B271"/>
<proteinExistence type="predicted"/>
<dbReference type="GO" id="GO:0005615">
    <property type="term" value="C:extracellular space"/>
    <property type="evidence" value="ECO:0007669"/>
    <property type="project" value="TreeGrafter"/>
</dbReference>
<gene>
    <name evidence="1" type="ORF">SteCoe_31250</name>
</gene>
<dbReference type="InterPro" id="IPR004245">
    <property type="entry name" value="DUF229"/>
</dbReference>
<evidence type="ECO:0000313" key="1">
    <source>
        <dbReference type="EMBL" id="OMJ70720.1"/>
    </source>
</evidence>
<dbReference type="PANTHER" id="PTHR10974:SF1">
    <property type="entry name" value="FI08016P-RELATED"/>
    <property type="match status" value="1"/>
</dbReference>
<dbReference type="EMBL" id="MPUH01001060">
    <property type="protein sequence ID" value="OMJ70720.1"/>
    <property type="molecule type" value="Genomic_DNA"/>
</dbReference>
<reference evidence="1 2" key="1">
    <citation type="submission" date="2016-11" db="EMBL/GenBank/DDBJ databases">
        <title>The macronuclear genome of Stentor coeruleus: a giant cell with tiny introns.</title>
        <authorList>
            <person name="Slabodnick M."/>
            <person name="Ruby J.G."/>
            <person name="Reiff S.B."/>
            <person name="Swart E.C."/>
            <person name="Gosai S."/>
            <person name="Prabakaran S."/>
            <person name="Witkowska E."/>
            <person name="Larue G.E."/>
            <person name="Fisher S."/>
            <person name="Freeman R.M."/>
            <person name="Gunawardena J."/>
            <person name="Chu W."/>
            <person name="Stover N.A."/>
            <person name="Gregory B.D."/>
            <person name="Nowacki M."/>
            <person name="Derisi J."/>
            <person name="Roy S.W."/>
            <person name="Marshall W.F."/>
            <person name="Sood P."/>
        </authorList>
    </citation>
    <scope>NUCLEOTIDE SEQUENCE [LARGE SCALE GENOMIC DNA]</scope>
    <source>
        <strain evidence="1">WM001</strain>
    </source>
</reference>
<sequence length="685" mass="79379">MVKVGIVFCLSVGLVVYNAINFMYKQDYSPGLGKKTKMYISTKENFSYSDCNKTLCPWQNYSITKTSPEYLEEKSNLKILQETGFCKPTTFGYTDSEFNRIFQNKTFPTCSEYTGVTKEIMHINSENRKLYMNCSGYYYIGGPAYDDIQGIYDYKDKGKLYIKSVVLDNSQEWAYGSCSDPKKIEGATYIIEENKQAKDRTIKKMNEIFEGNGTRKSIRPMTVLNIFIDSVSRKNFYRKLPKTQEFLNEINGKGFRVYDFKLSSAIGDNTLPNLFPLWAGEKLEDIPPEIRSENAKKDKDLIYSKSIWKYLKDRGWMTMFGTEFCNDYFAYGIGRRPSVDHHMSRFWCGARTLTEFGDTQQTLRCIGTKTSQYYLFNTTLQYIRMYQGLNKWAHIMSVAAHEDSGTLITVLDNDLYSFLKQTLETQDDIIIFIGADHGMRYGEWYKLDSGGQEHRLPSFFLIVSQNIINSLPYSNDILEHNTKRLISKFEYRKTIEHLSMLPYDLRYLQDSDKPKANESTSLFLHKVSDERHCDDIGIDAEYCPCPDFVDFNDMENCLVLDVANAGVYEINTYAVYNANAGWKVCRKVTVKEVISAKWAVQEYKALVKVNFTINEVENVSFEVIGMVLGTFMKHKPREEGYLFRVYYYNTKRLLRIQGINSSYYNETCSILAEERGIAPNICVCY</sequence>
<dbReference type="PANTHER" id="PTHR10974">
    <property type="entry name" value="FI08016P-RELATED"/>
    <property type="match status" value="1"/>
</dbReference>
<dbReference type="Pfam" id="PF02995">
    <property type="entry name" value="DUF229"/>
    <property type="match status" value="1"/>
</dbReference>
<comment type="caution">
    <text evidence="1">The sequence shown here is derived from an EMBL/GenBank/DDBJ whole genome shotgun (WGS) entry which is preliminary data.</text>
</comment>
<name>A0A1R2B271_9CILI</name>
<dbReference type="OrthoDB" id="413313at2759"/>